<accession>A0A239CRH6</accession>
<evidence type="ECO:0000313" key="1">
    <source>
        <dbReference type="EMBL" id="SNS21993.1"/>
    </source>
</evidence>
<evidence type="ECO:0000313" key="2">
    <source>
        <dbReference type="Proteomes" id="UP000198304"/>
    </source>
</evidence>
<organism evidence="1 2">
    <name type="scientific">Anaerovirgula multivorans</name>
    <dbReference type="NCBI Taxonomy" id="312168"/>
    <lineage>
        <taxon>Bacteria</taxon>
        <taxon>Bacillati</taxon>
        <taxon>Bacillota</taxon>
        <taxon>Clostridia</taxon>
        <taxon>Peptostreptococcales</taxon>
        <taxon>Natronincolaceae</taxon>
        <taxon>Anaerovirgula</taxon>
    </lineage>
</organism>
<dbReference type="RefSeq" id="WP_207652520.1">
    <property type="nucleotide sequence ID" value="NZ_FZOJ01000006.1"/>
</dbReference>
<proteinExistence type="predicted"/>
<keyword evidence="2" id="KW-1185">Reference proteome</keyword>
<name>A0A239CRH6_9FIRM</name>
<gene>
    <name evidence="1" type="ORF">SAMN05446037_100681</name>
</gene>
<dbReference type="AlphaFoldDB" id="A0A239CRH6"/>
<protein>
    <submittedName>
        <fullName evidence="1">Uncharacterized protein</fullName>
    </submittedName>
</protein>
<sequence>MANKKMIIKGVGTMLAKRICADGSPELLTLGTLQDLRITMSVDVDEIFGGDGLFAIDTIVTRKGIEIVGTDASFDLNAVSLMMGSTLEKGTTNIWVLNELATVEDVSGTPTIAVEHIVSGNDVDISVRSAESNLVIAGAFTGVGGSAITGAGLSALVGKQVYVAYKRQVTDATWTDIMADEVPFPVHIIHHGSFQQKDGTFQGVETELYTCQAKGAFSIDAQRATASTSAVELQVIQPTIGKKLGTIKRFTDIRSGTTCGVLND</sequence>
<dbReference type="Proteomes" id="UP000198304">
    <property type="component" value="Unassembled WGS sequence"/>
</dbReference>
<reference evidence="1 2" key="1">
    <citation type="submission" date="2017-06" db="EMBL/GenBank/DDBJ databases">
        <authorList>
            <person name="Kim H.J."/>
            <person name="Triplett B.A."/>
        </authorList>
    </citation>
    <scope>NUCLEOTIDE SEQUENCE [LARGE SCALE GENOMIC DNA]</scope>
    <source>
        <strain evidence="1 2">SCA</strain>
    </source>
</reference>
<dbReference type="EMBL" id="FZOJ01000006">
    <property type="protein sequence ID" value="SNS21993.1"/>
    <property type="molecule type" value="Genomic_DNA"/>
</dbReference>